<comment type="caution">
    <text evidence="2">The sequence shown here is derived from an EMBL/GenBank/DDBJ whole genome shotgun (WGS) entry which is preliminary data.</text>
</comment>
<protein>
    <submittedName>
        <fullName evidence="2">Uncharacterized protein</fullName>
    </submittedName>
</protein>
<proteinExistence type="predicted"/>
<keyword evidence="3" id="KW-1185">Reference proteome</keyword>
<organism evidence="2 3">
    <name type="scientific">Novosphingobium nitrogenifigens DSM 19370</name>
    <dbReference type="NCBI Taxonomy" id="983920"/>
    <lineage>
        <taxon>Bacteria</taxon>
        <taxon>Pseudomonadati</taxon>
        <taxon>Pseudomonadota</taxon>
        <taxon>Alphaproteobacteria</taxon>
        <taxon>Sphingomonadales</taxon>
        <taxon>Sphingomonadaceae</taxon>
        <taxon>Novosphingobium</taxon>
    </lineage>
</organism>
<dbReference type="EMBL" id="AEWJ01000065">
    <property type="protein sequence ID" value="EGD57493.1"/>
    <property type="molecule type" value="Genomic_DNA"/>
</dbReference>
<evidence type="ECO:0000313" key="2">
    <source>
        <dbReference type="EMBL" id="EGD57493.1"/>
    </source>
</evidence>
<feature type="compositionally biased region" description="Basic and acidic residues" evidence="1">
    <location>
        <begin position="1"/>
        <end position="10"/>
    </location>
</feature>
<dbReference type="HOGENOM" id="CLU_3236793_0_0_5"/>
<dbReference type="AlphaFoldDB" id="F1ZD20"/>
<dbReference type="InParanoid" id="F1ZD20"/>
<gene>
    <name evidence="2" type="ORF">Y88_3803</name>
</gene>
<feature type="compositionally biased region" description="Gly residues" evidence="1">
    <location>
        <begin position="12"/>
        <end position="21"/>
    </location>
</feature>
<evidence type="ECO:0000256" key="1">
    <source>
        <dbReference type="SAM" id="MobiDB-lite"/>
    </source>
</evidence>
<dbReference type="STRING" id="983920.Y88_3803"/>
<accession>F1ZD20</accession>
<feature type="region of interest" description="Disordered" evidence="1">
    <location>
        <begin position="1"/>
        <end position="21"/>
    </location>
</feature>
<evidence type="ECO:0000313" key="3">
    <source>
        <dbReference type="Proteomes" id="UP000004728"/>
    </source>
</evidence>
<dbReference type="Proteomes" id="UP000004728">
    <property type="component" value="Unassembled WGS sequence"/>
</dbReference>
<name>F1ZD20_9SPHN</name>
<sequence>MQCNLHDIKHQGGSGAGRKGGWASGPTVLVALPAPVAQAPPWP</sequence>
<reference evidence="2 3" key="1">
    <citation type="journal article" date="2012" name="J. Bacteriol.">
        <title>Draft Genome Sequence of Novosphingobium nitrogenifigens Y88T.</title>
        <authorList>
            <person name="Strabala T.J."/>
            <person name="Macdonald L."/>
            <person name="Liu V."/>
            <person name="Smit A.M."/>
        </authorList>
    </citation>
    <scope>NUCLEOTIDE SEQUENCE [LARGE SCALE GENOMIC DNA]</scope>
    <source>
        <strain evidence="2 3">DSM 19370</strain>
    </source>
</reference>